<evidence type="ECO:0000313" key="3">
    <source>
        <dbReference type="Proteomes" id="UP000026962"/>
    </source>
</evidence>
<dbReference type="EnsemblPlants" id="OPUNC04G18040.1">
    <property type="protein sequence ID" value="OPUNC04G18040.1"/>
    <property type="gene ID" value="OPUNC04G18040"/>
</dbReference>
<dbReference type="AlphaFoldDB" id="A0A0E0KTE3"/>
<dbReference type="Proteomes" id="UP000026962">
    <property type="component" value="Chromosome 4"/>
</dbReference>
<evidence type="ECO:0000313" key="2">
    <source>
        <dbReference type="EnsemblPlants" id="OPUNC04G18040.1"/>
    </source>
</evidence>
<sequence>MSTVVSGCQRPDPAGGAPPGPAAIKQSRRCDIPLRCSRASTPLHRASLIGERFKGQRRMTRPLCGDKDLGGDVDGGSTSFPVQSFSDSDQVDRKASDVEDVTLSS</sequence>
<protein>
    <submittedName>
        <fullName evidence="2">Uncharacterized protein</fullName>
    </submittedName>
</protein>
<reference evidence="2" key="1">
    <citation type="submission" date="2015-04" db="UniProtKB">
        <authorList>
            <consortium name="EnsemblPlants"/>
        </authorList>
    </citation>
    <scope>IDENTIFICATION</scope>
</reference>
<keyword evidence="3" id="KW-1185">Reference proteome</keyword>
<feature type="compositionally biased region" description="Polar residues" evidence="1">
    <location>
        <begin position="77"/>
        <end position="88"/>
    </location>
</feature>
<feature type="region of interest" description="Disordered" evidence="1">
    <location>
        <begin position="59"/>
        <end position="105"/>
    </location>
</feature>
<feature type="region of interest" description="Disordered" evidence="1">
    <location>
        <begin position="1"/>
        <end position="25"/>
    </location>
</feature>
<name>A0A0E0KTE3_ORYPU</name>
<reference evidence="2" key="2">
    <citation type="submission" date="2018-05" db="EMBL/GenBank/DDBJ databases">
        <title>OpunRS2 (Oryza punctata Reference Sequence Version 2).</title>
        <authorList>
            <person name="Zhang J."/>
            <person name="Kudrna D."/>
            <person name="Lee S."/>
            <person name="Talag J."/>
            <person name="Welchert J."/>
            <person name="Wing R.A."/>
        </authorList>
    </citation>
    <scope>NUCLEOTIDE SEQUENCE [LARGE SCALE GENOMIC DNA]</scope>
</reference>
<accession>A0A0E0KTE3</accession>
<dbReference type="Gramene" id="OPUNC04G18040.1">
    <property type="protein sequence ID" value="OPUNC04G18040.1"/>
    <property type="gene ID" value="OPUNC04G18040"/>
</dbReference>
<evidence type="ECO:0000256" key="1">
    <source>
        <dbReference type="SAM" id="MobiDB-lite"/>
    </source>
</evidence>
<dbReference type="HOGENOM" id="CLU_2240974_0_0_1"/>
<proteinExistence type="predicted"/>
<organism evidence="2">
    <name type="scientific">Oryza punctata</name>
    <name type="common">Red rice</name>
    <dbReference type="NCBI Taxonomy" id="4537"/>
    <lineage>
        <taxon>Eukaryota</taxon>
        <taxon>Viridiplantae</taxon>
        <taxon>Streptophyta</taxon>
        <taxon>Embryophyta</taxon>
        <taxon>Tracheophyta</taxon>
        <taxon>Spermatophyta</taxon>
        <taxon>Magnoliopsida</taxon>
        <taxon>Liliopsida</taxon>
        <taxon>Poales</taxon>
        <taxon>Poaceae</taxon>
        <taxon>BOP clade</taxon>
        <taxon>Oryzoideae</taxon>
        <taxon>Oryzeae</taxon>
        <taxon>Oryzinae</taxon>
        <taxon>Oryza</taxon>
    </lineage>
</organism>